<dbReference type="OrthoDB" id="10316429at2759"/>
<name>A0A1E3JBH6_9TREE</name>
<dbReference type="PROSITE" id="PS51420">
    <property type="entry name" value="RHO"/>
    <property type="match status" value="1"/>
</dbReference>
<dbReference type="NCBIfam" id="TIGR00231">
    <property type="entry name" value="small_GTP"/>
    <property type="match status" value="1"/>
</dbReference>
<comment type="similarity">
    <text evidence="1">Belongs to the small GTPase superfamily. Rho family.</text>
</comment>
<feature type="compositionally biased region" description="Pro residues" evidence="5">
    <location>
        <begin position="10"/>
        <end position="25"/>
    </location>
</feature>
<dbReference type="FunFam" id="3.40.50.300:FF:001179">
    <property type="entry name" value="Rho family GTPase"/>
    <property type="match status" value="1"/>
</dbReference>
<sequence length="244" mass="25414">MATQCIKCTPPSPLPPSSSPLPRANPPAGVIVGDGATGKTSLLIAYTSPSSTFPANMEYVPTVFDNYSAEMSVDLGLGQGGRREVNLGLWDTAGQEDYDRLRPLSYPQTDIFLVCYSCVSPASFENIKSWLPELHHHAPQTPFLLLSLKSDLSSHPPTLSTLASRNQAPITPAQGQALAKEVGALGFREVSAKTGWGVREVFDLAVRGVLAPPSGSGSGGGAGGGGGGAGRGGVRKKKKQCVIL</sequence>
<evidence type="ECO:0000256" key="5">
    <source>
        <dbReference type="SAM" id="MobiDB-lite"/>
    </source>
</evidence>
<dbReference type="SUPFAM" id="SSF52540">
    <property type="entry name" value="P-loop containing nucleoside triphosphate hydrolases"/>
    <property type="match status" value="1"/>
</dbReference>
<dbReference type="InterPro" id="IPR027417">
    <property type="entry name" value="P-loop_NTPase"/>
</dbReference>
<keyword evidence="4" id="KW-0342">GTP-binding</keyword>
<keyword evidence="3" id="KW-0547">Nucleotide-binding</keyword>
<evidence type="ECO:0000256" key="1">
    <source>
        <dbReference type="ARBA" id="ARBA00010142"/>
    </source>
</evidence>
<dbReference type="GO" id="GO:0003924">
    <property type="term" value="F:GTPase activity"/>
    <property type="evidence" value="ECO:0007669"/>
    <property type="project" value="InterPro"/>
</dbReference>
<dbReference type="GO" id="GO:0005525">
    <property type="term" value="F:GTP binding"/>
    <property type="evidence" value="ECO:0007669"/>
    <property type="project" value="UniProtKB-KW"/>
</dbReference>
<dbReference type="PANTHER" id="PTHR24072">
    <property type="entry name" value="RHO FAMILY GTPASE"/>
    <property type="match status" value="1"/>
</dbReference>
<dbReference type="GO" id="GO:0007264">
    <property type="term" value="P:small GTPase-mediated signal transduction"/>
    <property type="evidence" value="ECO:0007669"/>
    <property type="project" value="InterPro"/>
</dbReference>
<keyword evidence="2" id="KW-0488">Methylation</keyword>
<dbReference type="PRINTS" id="PR00449">
    <property type="entry name" value="RASTRNSFRMNG"/>
</dbReference>
<dbReference type="Pfam" id="PF00071">
    <property type="entry name" value="Ras"/>
    <property type="match status" value="1"/>
</dbReference>
<evidence type="ECO:0000256" key="3">
    <source>
        <dbReference type="ARBA" id="ARBA00022741"/>
    </source>
</evidence>
<reference evidence="6 7" key="1">
    <citation type="submission" date="2016-06" db="EMBL/GenBank/DDBJ databases">
        <title>Evolution of pathogenesis and genome organization in the Tremellales.</title>
        <authorList>
            <person name="Cuomo C."/>
            <person name="Litvintseva A."/>
            <person name="Heitman J."/>
            <person name="Chen Y."/>
            <person name="Sun S."/>
            <person name="Springer D."/>
            <person name="Dromer F."/>
            <person name="Young S."/>
            <person name="Zeng Q."/>
            <person name="Chapman S."/>
            <person name="Gujja S."/>
            <person name="Saif S."/>
            <person name="Birren B."/>
        </authorList>
    </citation>
    <scope>NUCLEOTIDE SEQUENCE [LARGE SCALE GENOMIC DNA]</scope>
    <source>
        <strain evidence="6 7">CBS 6273</strain>
    </source>
</reference>
<dbReference type="InterPro" id="IPR001806">
    <property type="entry name" value="Small_GTPase"/>
</dbReference>
<feature type="region of interest" description="Disordered" evidence="5">
    <location>
        <begin position="213"/>
        <end position="240"/>
    </location>
</feature>
<dbReference type="SMART" id="SM00174">
    <property type="entry name" value="RHO"/>
    <property type="match status" value="1"/>
</dbReference>
<dbReference type="EMBL" id="MEKH01000013">
    <property type="protein sequence ID" value="ODN98223.1"/>
    <property type="molecule type" value="Genomic_DNA"/>
</dbReference>
<dbReference type="Gene3D" id="3.40.50.300">
    <property type="entry name" value="P-loop containing nucleotide triphosphate hydrolases"/>
    <property type="match status" value="1"/>
</dbReference>
<dbReference type="SMART" id="SM00173">
    <property type="entry name" value="RAS"/>
    <property type="match status" value="1"/>
</dbReference>
<dbReference type="CDD" id="cd00157">
    <property type="entry name" value="Rho"/>
    <property type="match status" value="1"/>
</dbReference>
<evidence type="ECO:0000313" key="7">
    <source>
        <dbReference type="Proteomes" id="UP000095149"/>
    </source>
</evidence>
<evidence type="ECO:0000256" key="4">
    <source>
        <dbReference type="ARBA" id="ARBA00023134"/>
    </source>
</evidence>
<gene>
    <name evidence="6" type="ORF">I350_07869</name>
</gene>
<dbReference type="InterPro" id="IPR005225">
    <property type="entry name" value="Small_GTP-bd"/>
</dbReference>
<dbReference type="Proteomes" id="UP000095149">
    <property type="component" value="Unassembled WGS sequence"/>
</dbReference>
<feature type="compositionally biased region" description="Gly residues" evidence="5">
    <location>
        <begin position="216"/>
        <end position="232"/>
    </location>
</feature>
<evidence type="ECO:0000313" key="6">
    <source>
        <dbReference type="EMBL" id="ODN98223.1"/>
    </source>
</evidence>
<organism evidence="6 7">
    <name type="scientific">Cryptococcus amylolentus CBS 6273</name>
    <dbReference type="NCBI Taxonomy" id="1296118"/>
    <lineage>
        <taxon>Eukaryota</taxon>
        <taxon>Fungi</taxon>
        <taxon>Dikarya</taxon>
        <taxon>Basidiomycota</taxon>
        <taxon>Agaricomycotina</taxon>
        <taxon>Tremellomycetes</taxon>
        <taxon>Tremellales</taxon>
        <taxon>Cryptococcaceae</taxon>
        <taxon>Cryptococcus</taxon>
    </lineage>
</organism>
<dbReference type="AlphaFoldDB" id="A0A1E3JBH6"/>
<accession>A0A1E3JBH6</accession>
<comment type="caution">
    <text evidence="6">The sequence shown here is derived from an EMBL/GenBank/DDBJ whole genome shotgun (WGS) entry which is preliminary data.</text>
</comment>
<protein>
    <submittedName>
        <fullName evidence="6">Uncharacterized protein</fullName>
    </submittedName>
</protein>
<evidence type="ECO:0000256" key="2">
    <source>
        <dbReference type="ARBA" id="ARBA00022481"/>
    </source>
</evidence>
<dbReference type="PROSITE" id="PS51421">
    <property type="entry name" value="RAS"/>
    <property type="match status" value="1"/>
</dbReference>
<dbReference type="InterPro" id="IPR003578">
    <property type="entry name" value="Small_GTPase_Rho"/>
</dbReference>
<dbReference type="PROSITE" id="PS51419">
    <property type="entry name" value="RAB"/>
    <property type="match status" value="1"/>
</dbReference>
<feature type="region of interest" description="Disordered" evidence="5">
    <location>
        <begin position="1"/>
        <end position="27"/>
    </location>
</feature>
<dbReference type="SMART" id="SM00175">
    <property type="entry name" value="RAB"/>
    <property type="match status" value="1"/>
</dbReference>
<proteinExistence type="inferred from homology"/>